<organism evidence="2 3">
    <name type="scientific">Azotobacter vinelandii (strain DJ / ATCC BAA-1303)</name>
    <dbReference type="NCBI Taxonomy" id="322710"/>
    <lineage>
        <taxon>Bacteria</taxon>
        <taxon>Pseudomonadati</taxon>
        <taxon>Pseudomonadota</taxon>
        <taxon>Gammaproteobacteria</taxon>
        <taxon>Pseudomonadales</taxon>
        <taxon>Pseudomonadaceae</taxon>
        <taxon>Azotobacter</taxon>
    </lineage>
</organism>
<name>C1DQA7_AZOVD</name>
<accession>C1DQA7</accession>
<dbReference type="EnsemblBacteria" id="ACO77559">
    <property type="protein sequence ID" value="ACO77559"/>
    <property type="gene ID" value="Avin_13330"/>
</dbReference>
<proteinExistence type="predicted"/>
<dbReference type="KEGG" id="avn:Avin_13330"/>
<dbReference type="EMBL" id="CP001157">
    <property type="protein sequence ID" value="ACO77559.1"/>
    <property type="molecule type" value="Genomic_DNA"/>
</dbReference>
<gene>
    <name evidence="2" type="ordered locus">Avin_13330</name>
</gene>
<evidence type="ECO:0000313" key="3">
    <source>
        <dbReference type="Proteomes" id="UP000002424"/>
    </source>
</evidence>
<keyword evidence="3" id="KW-1185">Reference proteome</keyword>
<feature type="compositionally biased region" description="Polar residues" evidence="1">
    <location>
        <begin position="24"/>
        <end position="36"/>
    </location>
</feature>
<feature type="compositionally biased region" description="Basic residues" evidence="1">
    <location>
        <begin position="1"/>
        <end position="19"/>
    </location>
</feature>
<evidence type="ECO:0000313" key="2">
    <source>
        <dbReference type="EMBL" id="ACO77559.1"/>
    </source>
</evidence>
<feature type="region of interest" description="Disordered" evidence="1">
    <location>
        <begin position="1"/>
        <end position="72"/>
    </location>
</feature>
<protein>
    <submittedName>
        <fullName evidence="2">Uncharacterized protein</fullName>
    </submittedName>
</protein>
<reference evidence="2 3" key="1">
    <citation type="journal article" date="2009" name="J. Bacteriol.">
        <title>Genome sequence of Azotobacter vinelandii, an obligate aerobe specialized to support diverse anaerobic metabolic processes.</title>
        <authorList>
            <person name="Setubal J.C."/>
            <person name="dos Santos P."/>
            <person name="Goldman B.S."/>
            <person name="Ertesvag H."/>
            <person name="Espin G."/>
            <person name="Rubio L.M."/>
            <person name="Valla S."/>
            <person name="Almeida N.F."/>
            <person name="Balasubramanian D."/>
            <person name="Cromes L."/>
            <person name="Curatti L."/>
            <person name="Du Z."/>
            <person name="Godsy E."/>
            <person name="Goodner B."/>
            <person name="Hellner-Burris K."/>
            <person name="Hernandez J.A."/>
            <person name="Houmiel K."/>
            <person name="Imperial J."/>
            <person name="Kennedy C."/>
            <person name="Larson T.J."/>
            <person name="Latreille P."/>
            <person name="Ligon L.S."/>
            <person name="Lu J."/>
            <person name="Maerk M."/>
            <person name="Miller N.M."/>
            <person name="Norton S."/>
            <person name="O'Carroll I.P."/>
            <person name="Paulsen I."/>
            <person name="Raulfs E.C."/>
            <person name="Roemer R."/>
            <person name="Rosser J."/>
            <person name="Segura D."/>
            <person name="Slater S."/>
            <person name="Stricklin S.L."/>
            <person name="Studholme D.J."/>
            <person name="Sun J."/>
            <person name="Viana C.J."/>
            <person name="Wallin E."/>
            <person name="Wang B."/>
            <person name="Wheeler C."/>
            <person name="Zhu H."/>
            <person name="Dean D.R."/>
            <person name="Dixon R."/>
            <person name="Wood D."/>
        </authorList>
    </citation>
    <scope>NUCLEOTIDE SEQUENCE [LARGE SCALE GENOMIC DNA]</scope>
    <source>
        <strain evidence="3">DJ / ATCC BAA-1303</strain>
    </source>
</reference>
<dbReference type="Proteomes" id="UP000002424">
    <property type="component" value="Chromosome"/>
</dbReference>
<evidence type="ECO:0000256" key="1">
    <source>
        <dbReference type="SAM" id="MobiDB-lite"/>
    </source>
</evidence>
<dbReference type="AlphaFoldDB" id="C1DQA7"/>
<dbReference type="HOGENOM" id="CLU_2044886_0_0_6"/>
<sequence>MGKRHSTRKLARQEKRHHAAGLSTARSAKATRQTQDCPKPAPCDRTSNEHGFCYHGQPHPPANNHDLSSLAGPPLRCAAARIQTAQVAVRPGAAIGPAPAPAGQSVTACRAWALPRSILA</sequence>